<evidence type="ECO:0000313" key="4">
    <source>
        <dbReference type="EMBL" id="VAW22244.1"/>
    </source>
</evidence>
<dbReference type="InterPro" id="IPR050680">
    <property type="entry name" value="YpeA/RimI_acetyltransf"/>
</dbReference>
<name>A0A3B0UQ41_9ZZZZ</name>
<evidence type="ECO:0000256" key="2">
    <source>
        <dbReference type="ARBA" id="ARBA00023315"/>
    </source>
</evidence>
<organism evidence="4">
    <name type="scientific">hydrothermal vent metagenome</name>
    <dbReference type="NCBI Taxonomy" id="652676"/>
    <lineage>
        <taxon>unclassified sequences</taxon>
        <taxon>metagenomes</taxon>
        <taxon>ecological metagenomes</taxon>
    </lineage>
</organism>
<keyword evidence="1" id="KW-0808">Transferase</keyword>
<dbReference type="PANTHER" id="PTHR43420:SF47">
    <property type="entry name" value="N-ACETYLTRANSFERASE DOMAIN-CONTAINING PROTEIN"/>
    <property type="match status" value="1"/>
</dbReference>
<accession>A0A3B0UQ41</accession>
<gene>
    <name evidence="4" type="ORF">MNBD_BACTEROID01-1422</name>
</gene>
<dbReference type="PROSITE" id="PS51186">
    <property type="entry name" value="GNAT"/>
    <property type="match status" value="1"/>
</dbReference>
<reference evidence="4" key="1">
    <citation type="submission" date="2018-06" db="EMBL/GenBank/DDBJ databases">
        <authorList>
            <person name="Zhirakovskaya E."/>
        </authorList>
    </citation>
    <scope>NUCLEOTIDE SEQUENCE</scope>
</reference>
<protein>
    <recommendedName>
        <fullName evidence="3">N-acetyltransferase domain-containing protein</fullName>
    </recommendedName>
</protein>
<evidence type="ECO:0000259" key="3">
    <source>
        <dbReference type="PROSITE" id="PS51186"/>
    </source>
</evidence>
<dbReference type="Gene3D" id="3.40.630.30">
    <property type="match status" value="1"/>
</dbReference>
<evidence type="ECO:0000256" key="1">
    <source>
        <dbReference type="ARBA" id="ARBA00022679"/>
    </source>
</evidence>
<sequence>MDKMQFLQVDLGDQGHCEKLIYLLDAYMKDKMGKGKPMEQGLSVKILDGLKKYNAYLGFFVLYDGEYAALANCNLNFSTFKASPLINIHDLIVLPGFRGKGLGKFLLESLSHYARGKGYCRINLEVRVDNARAQALYKKVGFTECNPPMRFWEKIL</sequence>
<keyword evidence="2" id="KW-0012">Acyltransferase</keyword>
<proteinExistence type="predicted"/>
<dbReference type="AlphaFoldDB" id="A0A3B0UQ41"/>
<dbReference type="SUPFAM" id="SSF55729">
    <property type="entry name" value="Acyl-CoA N-acyltransferases (Nat)"/>
    <property type="match status" value="1"/>
</dbReference>
<feature type="domain" description="N-acetyltransferase" evidence="3">
    <location>
        <begin position="7"/>
        <end position="156"/>
    </location>
</feature>
<dbReference type="Pfam" id="PF00583">
    <property type="entry name" value="Acetyltransf_1"/>
    <property type="match status" value="1"/>
</dbReference>
<dbReference type="InterPro" id="IPR000182">
    <property type="entry name" value="GNAT_dom"/>
</dbReference>
<dbReference type="GO" id="GO:0016747">
    <property type="term" value="F:acyltransferase activity, transferring groups other than amino-acyl groups"/>
    <property type="evidence" value="ECO:0007669"/>
    <property type="project" value="InterPro"/>
</dbReference>
<dbReference type="EMBL" id="UOEP01000169">
    <property type="protein sequence ID" value="VAW22244.1"/>
    <property type="molecule type" value="Genomic_DNA"/>
</dbReference>
<dbReference type="CDD" id="cd04301">
    <property type="entry name" value="NAT_SF"/>
    <property type="match status" value="1"/>
</dbReference>
<dbReference type="PANTHER" id="PTHR43420">
    <property type="entry name" value="ACETYLTRANSFERASE"/>
    <property type="match status" value="1"/>
</dbReference>
<dbReference type="InterPro" id="IPR016181">
    <property type="entry name" value="Acyl_CoA_acyltransferase"/>
</dbReference>